<evidence type="ECO:0000256" key="9">
    <source>
        <dbReference type="SAM" id="Phobius"/>
    </source>
</evidence>
<feature type="region of interest" description="Disordered" evidence="8">
    <location>
        <begin position="1"/>
        <end position="39"/>
    </location>
</feature>
<evidence type="ECO:0000256" key="3">
    <source>
        <dbReference type="ARBA" id="ARBA00022692"/>
    </source>
</evidence>
<sequence length="500" mass="55782">MKRKKSPLQHRRGGTSTDSSDSSKLNTHQTGNVMMSSPAVLHPPTFHVSASPSLLAASSHPAVNNSGDEWGNVEDTAEAEAAASSGSLPSLGSNEAIHFCGLDEIDCGSPHTPDLQRTKAAIEHIQQKIFRTKELIKAEQTARDENVNEYLKLATNADKQQLQRIKSVFEKKNQKSAQLITQLQKKLENYNKRIRDLETHGLPRGVLRDMGQGLKDVGANIKGGISGLSGSVMSKPREFAHLIKNKFGSADNINSISKNEESADEPELNIHGSALSTHSTRYTSDEENSSITSDPGQIQNAGDAQVQHHTVSPHHHPTLQSLPSGNDSATLQGPATLDLEPILQELRSQRDEYQHLVEEIESVKNQIHQESAFFSQALQEERYRYERLEEQMNDLIELHQNEIENLKQGIADMEEKVQYQSEERLRDVHDVLENCQTRISRMEHQQHQHLQQLVTLDAVENSQARALLLKLINVALTVLQVILLLVATLSNIIMPFLRTR</sequence>
<feature type="coiled-coil region" evidence="7">
    <location>
        <begin position="173"/>
        <end position="200"/>
    </location>
</feature>
<keyword evidence="3 9" id="KW-0812">Transmembrane</keyword>
<evidence type="ECO:0000256" key="1">
    <source>
        <dbReference type="ARBA" id="ARBA00004370"/>
    </source>
</evidence>
<dbReference type="OMA" id="LITLWKH"/>
<keyword evidence="4 9" id="KW-1133">Transmembrane helix</keyword>
<comment type="similarity">
    <text evidence="2">Belongs to the TEX28 family.</text>
</comment>
<reference evidence="10 11" key="1">
    <citation type="submission" date="2013-11" db="EMBL/GenBank/DDBJ databases">
        <title>Genome sequencing of Stegodyphus mimosarum.</title>
        <authorList>
            <person name="Bechsgaard J."/>
        </authorList>
    </citation>
    <scope>NUCLEOTIDE SEQUENCE [LARGE SCALE GENOMIC DNA]</scope>
</reference>
<dbReference type="PANTHER" id="PTHR17613">
    <property type="entry name" value="CEREBRAL PROTEIN-11-RELATED"/>
    <property type="match status" value="1"/>
</dbReference>
<evidence type="ECO:0000256" key="8">
    <source>
        <dbReference type="SAM" id="MobiDB-lite"/>
    </source>
</evidence>
<feature type="compositionally biased region" description="Polar residues" evidence="8">
    <location>
        <begin position="289"/>
        <end position="310"/>
    </location>
</feature>
<evidence type="ECO:0000256" key="2">
    <source>
        <dbReference type="ARBA" id="ARBA00008108"/>
    </source>
</evidence>
<accession>A0A087TAD4</accession>
<dbReference type="EMBL" id="KK114277">
    <property type="protein sequence ID" value="KFM62073.1"/>
    <property type="molecule type" value="Genomic_DNA"/>
</dbReference>
<dbReference type="InterPro" id="IPR019394">
    <property type="entry name" value="TEX28/TMCC"/>
</dbReference>
<feature type="compositionally biased region" description="Polar residues" evidence="8">
    <location>
        <begin position="318"/>
        <end position="333"/>
    </location>
</feature>
<dbReference type="GO" id="GO:0012505">
    <property type="term" value="C:endomembrane system"/>
    <property type="evidence" value="ECO:0007669"/>
    <property type="project" value="TreeGrafter"/>
</dbReference>
<dbReference type="GO" id="GO:0016020">
    <property type="term" value="C:membrane"/>
    <property type="evidence" value="ECO:0007669"/>
    <property type="project" value="UniProtKB-SubCell"/>
</dbReference>
<gene>
    <name evidence="10" type="ORF">X975_13848</name>
</gene>
<dbReference type="OrthoDB" id="6427959at2759"/>
<keyword evidence="11" id="KW-1185">Reference proteome</keyword>
<protein>
    <submittedName>
        <fullName evidence="10">Transmembrane and coiled-coil domains protein 2</fullName>
    </submittedName>
</protein>
<feature type="compositionally biased region" description="Low complexity" evidence="8">
    <location>
        <begin position="14"/>
        <end position="23"/>
    </location>
</feature>
<feature type="region of interest" description="Disordered" evidence="8">
    <location>
        <begin position="276"/>
        <end position="333"/>
    </location>
</feature>
<feature type="non-terminal residue" evidence="10">
    <location>
        <position position="500"/>
    </location>
</feature>
<organism evidence="10 11">
    <name type="scientific">Stegodyphus mimosarum</name>
    <name type="common">African social velvet spider</name>
    <dbReference type="NCBI Taxonomy" id="407821"/>
    <lineage>
        <taxon>Eukaryota</taxon>
        <taxon>Metazoa</taxon>
        <taxon>Ecdysozoa</taxon>
        <taxon>Arthropoda</taxon>
        <taxon>Chelicerata</taxon>
        <taxon>Arachnida</taxon>
        <taxon>Araneae</taxon>
        <taxon>Araneomorphae</taxon>
        <taxon>Entelegynae</taxon>
        <taxon>Eresoidea</taxon>
        <taxon>Eresidae</taxon>
        <taxon>Stegodyphus</taxon>
    </lineage>
</organism>
<evidence type="ECO:0000256" key="7">
    <source>
        <dbReference type="SAM" id="Coils"/>
    </source>
</evidence>
<proteinExistence type="inferred from homology"/>
<feature type="compositionally biased region" description="Basic residues" evidence="8">
    <location>
        <begin position="1"/>
        <end position="13"/>
    </location>
</feature>
<evidence type="ECO:0000256" key="6">
    <source>
        <dbReference type="ARBA" id="ARBA00023136"/>
    </source>
</evidence>
<keyword evidence="6 9" id="KW-0472">Membrane</keyword>
<evidence type="ECO:0000313" key="11">
    <source>
        <dbReference type="Proteomes" id="UP000054359"/>
    </source>
</evidence>
<feature type="compositionally biased region" description="Polar residues" evidence="8">
    <location>
        <begin position="24"/>
        <end position="35"/>
    </location>
</feature>
<feature type="transmembrane region" description="Helical" evidence="9">
    <location>
        <begin position="471"/>
        <end position="497"/>
    </location>
</feature>
<evidence type="ECO:0000256" key="5">
    <source>
        <dbReference type="ARBA" id="ARBA00023054"/>
    </source>
</evidence>
<evidence type="ECO:0000313" key="10">
    <source>
        <dbReference type="EMBL" id="KFM62073.1"/>
    </source>
</evidence>
<evidence type="ECO:0000256" key="4">
    <source>
        <dbReference type="ARBA" id="ARBA00022989"/>
    </source>
</evidence>
<comment type="subcellular location">
    <subcellularLocation>
        <location evidence="1">Membrane</location>
    </subcellularLocation>
</comment>
<name>A0A087TAD4_STEMI</name>
<dbReference type="Pfam" id="PF10267">
    <property type="entry name" value="Tmemb_cc2"/>
    <property type="match status" value="1"/>
</dbReference>
<keyword evidence="5 7" id="KW-0175">Coiled coil</keyword>
<dbReference type="Proteomes" id="UP000054359">
    <property type="component" value="Unassembled WGS sequence"/>
</dbReference>
<feature type="coiled-coil region" evidence="7">
    <location>
        <begin position="343"/>
        <end position="423"/>
    </location>
</feature>
<dbReference type="AlphaFoldDB" id="A0A087TAD4"/>
<dbReference type="PANTHER" id="PTHR17613:SF14">
    <property type="entry name" value="DEMENTIN, ISOFORM H"/>
    <property type="match status" value="1"/>
</dbReference>